<accession>K9YLN0</accession>
<dbReference type="Pfam" id="PF05685">
    <property type="entry name" value="Uma2"/>
    <property type="match status" value="1"/>
</dbReference>
<protein>
    <recommendedName>
        <fullName evidence="1">Putative restriction endonuclease domain-containing protein</fullName>
    </recommendedName>
</protein>
<keyword evidence="3" id="KW-1185">Reference proteome</keyword>
<dbReference type="PATRIC" id="fig|292563.3.peg.1895"/>
<evidence type="ECO:0000259" key="1">
    <source>
        <dbReference type="Pfam" id="PF05685"/>
    </source>
</evidence>
<evidence type="ECO:0000313" key="2">
    <source>
        <dbReference type="EMBL" id="AFZ47769.1"/>
    </source>
</evidence>
<dbReference type="BioCyc" id="CSTA292563:G1353-1822-MONOMER"/>
<dbReference type="EMBL" id="CP003940">
    <property type="protein sequence ID" value="AFZ47769.1"/>
    <property type="molecule type" value="Genomic_DNA"/>
</dbReference>
<dbReference type="HOGENOM" id="CLU_107036_0_0_3"/>
<dbReference type="KEGG" id="csn:Cyast_1813"/>
<name>K9YLN0_CYASC</name>
<dbReference type="STRING" id="292563.Cyast_1813"/>
<dbReference type="Gene3D" id="3.90.1570.10">
    <property type="entry name" value="tt1808, chain A"/>
    <property type="match status" value="1"/>
</dbReference>
<dbReference type="PANTHER" id="PTHR34107:SF5">
    <property type="entry name" value="SLL1355 PROTEIN"/>
    <property type="match status" value="1"/>
</dbReference>
<sequence>MVIALEKKISLAEFLNLPETKPAQEYIDGNIYPKIMPQGKHSRLQTRLSTAINQAGESDNLVLALTELRCTFANRSMVPDISVFLWGNIPLDDQEEIIDRFQIPPDWIIEILSPEQSPNSVINKIIFCLNHGTKLGWFIDTKDKSVMIFQANKLPEIKYGDDRLITLNVLRNWHISVNEFFNWLKLSN</sequence>
<dbReference type="InterPro" id="IPR011335">
    <property type="entry name" value="Restrct_endonuc-II-like"/>
</dbReference>
<dbReference type="InterPro" id="IPR008538">
    <property type="entry name" value="Uma2"/>
</dbReference>
<reference evidence="3" key="1">
    <citation type="journal article" date="2013" name="Proc. Natl. Acad. Sci. U.S.A.">
        <title>Improving the coverage of the cyanobacterial phylum using diversity-driven genome sequencing.</title>
        <authorList>
            <person name="Shih P.M."/>
            <person name="Wu D."/>
            <person name="Latifi A."/>
            <person name="Axen S.D."/>
            <person name="Fewer D.P."/>
            <person name="Talla E."/>
            <person name="Calteau A."/>
            <person name="Cai F."/>
            <person name="Tandeau de Marsac N."/>
            <person name="Rippka R."/>
            <person name="Herdman M."/>
            <person name="Sivonen K."/>
            <person name="Coursin T."/>
            <person name="Laurent T."/>
            <person name="Goodwin L."/>
            <person name="Nolan M."/>
            <person name="Davenport K.W."/>
            <person name="Han C.S."/>
            <person name="Rubin E.M."/>
            <person name="Eisen J.A."/>
            <person name="Woyke T."/>
            <person name="Gugger M."/>
            <person name="Kerfeld C.A."/>
        </authorList>
    </citation>
    <scope>NUCLEOTIDE SEQUENCE [LARGE SCALE GENOMIC DNA]</scope>
    <source>
        <strain evidence="3">ATCC 29140 / PCC 7202</strain>
    </source>
</reference>
<dbReference type="Proteomes" id="UP000010483">
    <property type="component" value="Chromosome"/>
</dbReference>
<dbReference type="SUPFAM" id="SSF52980">
    <property type="entry name" value="Restriction endonuclease-like"/>
    <property type="match status" value="1"/>
</dbReference>
<proteinExistence type="predicted"/>
<gene>
    <name evidence="2" type="ordered locus">Cyast_1813</name>
</gene>
<dbReference type="PANTHER" id="PTHR34107">
    <property type="entry name" value="SLL0198 PROTEIN-RELATED"/>
    <property type="match status" value="1"/>
</dbReference>
<dbReference type="AlphaFoldDB" id="K9YLN0"/>
<dbReference type="InterPro" id="IPR012296">
    <property type="entry name" value="Nuclease_put_TT1808"/>
</dbReference>
<dbReference type="CDD" id="cd06260">
    <property type="entry name" value="DUF820-like"/>
    <property type="match status" value="1"/>
</dbReference>
<dbReference type="eggNOG" id="COG4636">
    <property type="taxonomic scope" value="Bacteria"/>
</dbReference>
<organism evidence="2 3">
    <name type="scientific">Cyanobacterium stanieri (strain ATCC 29140 / PCC 7202)</name>
    <dbReference type="NCBI Taxonomy" id="292563"/>
    <lineage>
        <taxon>Bacteria</taxon>
        <taxon>Bacillati</taxon>
        <taxon>Cyanobacteriota</taxon>
        <taxon>Cyanophyceae</taxon>
        <taxon>Oscillatoriophycideae</taxon>
        <taxon>Chroococcales</taxon>
        <taxon>Geminocystaceae</taxon>
        <taxon>Cyanobacterium</taxon>
    </lineage>
</organism>
<feature type="domain" description="Putative restriction endonuclease" evidence="1">
    <location>
        <begin position="12"/>
        <end position="177"/>
    </location>
</feature>
<evidence type="ECO:0000313" key="3">
    <source>
        <dbReference type="Proteomes" id="UP000010483"/>
    </source>
</evidence>